<evidence type="ECO:0008006" key="5">
    <source>
        <dbReference type="Google" id="ProtNLM"/>
    </source>
</evidence>
<dbReference type="EMBL" id="AWTC01000004">
    <property type="protein sequence ID" value="EST12767.1"/>
    <property type="molecule type" value="Genomic_DNA"/>
</dbReference>
<dbReference type="OrthoDB" id="2210426at2"/>
<name>V6IZ58_9BACL</name>
<protein>
    <recommendedName>
        <fullName evidence="5">Levansucrase</fullName>
    </recommendedName>
</protein>
<dbReference type="Pfam" id="PF02435">
    <property type="entry name" value="Glyco_hydro_68"/>
    <property type="match status" value="1"/>
</dbReference>
<proteinExistence type="inferred from homology"/>
<comment type="caution">
    <text evidence="3">The sequence shown here is derived from an EMBL/GenBank/DDBJ whole genome shotgun (WGS) entry which is preliminary data.</text>
</comment>
<evidence type="ECO:0000313" key="3">
    <source>
        <dbReference type="EMBL" id="EST12767.1"/>
    </source>
</evidence>
<gene>
    <name evidence="3" type="ORF">P343_05920</name>
</gene>
<organism evidence="3 4">
    <name type="scientific">Sporolactobacillus laevolacticus DSM 442</name>
    <dbReference type="NCBI Taxonomy" id="1395513"/>
    <lineage>
        <taxon>Bacteria</taxon>
        <taxon>Bacillati</taxon>
        <taxon>Bacillota</taxon>
        <taxon>Bacilli</taxon>
        <taxon>Bacillales</taxon>
        <taxon>Sporolactobacillaceae</taxon>
        <taxon>Sporolactobacillus</taxon>
    </lineage>
</organism>
<dbReference type="GO" id="GO:0009758">
    <property type="term" value="P:carbohydrate utilization"/>
    <property type="evidence" value="ECO:0007669"/>
    <property type="project" value="InterPro"/>
</dbReference>
<sequence>MFYDCFRMGYPVGKGKGENAGKWYLFVITKGYNQKVDGFPSDNTYLLGYVSDNQTGPYKPLNQTGLVLVGLTAERTRMLITVCGQRQIQMIS</sequence>
<comment type="similarity">
    <text evidence="1 2">Belongs to the glycosyl hydrolase 68 family.</text>
</comment>
<dbReference type="STRING" id="1395513.P343_05920"/>
<dbReference type="Gene3D" id="2.115.10.20">
    <property type="entry name" value="Glycosyl hydrolase domain, family 43"/>
    <property type="match status" value="1"/>
</dbReference>
<dbReference type="AlphaFoldDB" id="V6IZ58"/>
<dbReference type="InterPro" id="IPR023296">
    <property type="entry name" value="Glyco_hydro_beta-prop_sf"/>
</dbReference>
<dbReference type="SUPFAM" id="SSF75005">
    <property type="entry name" value="Arabinanase/levansucrase/invertase"/>
    <property type="match status" value="1"/>
</dbReference>
<dbReference type="GO" id="GO:0050053">
    <property type="term" value="F:levansucrase activity"/>
    <property type="evidence" value="ECO:0007669"/>
    <property type="project" value="InterPro"/>
</dbReference>
<dbReference type="PATRIC" id="fig|1395513.3.peg.1211"/>
<evidence type="ECO:0000313" key="4">
    <source>
        <dbReference type="Proteomes" id="UP000018296"/>
    </source>
</evidence>
<keyword evidence="4" id="KW-1185">Reference proteome</keyword>
<evidence type="ECO:0000256" key="1">
    <source>
        <dbReference type="ARBA" id="ARBA00006775"/>
    </source>
</evidence>
<accession>V6IZ58</accession>
<dbReference type="InterPro" id="IPR003469">
    <property type="entry name" value="Glyco_hydro_68"/>
</dbReference>
<dbReference type="Proteomes" id="UP000018296">
    <property type="component" value="Unassembled WGS sequence"/>
</dbReference>
<evidence type="ECO:0000256" key="2">
    <source>
        <dbReference type="RuleBase" id="RU361220"/>
    </source>
</evidence>
<reference evidence="3 4" key="1">
    <citation type="journal article" date="2013" name="Genome Announc.">
        <title>Genome Sequence of Sporolactobacillus laevolacticus DSM442, an Efficient Polymer-Grade D-Lactate Producer from Agricultural Waste Cottonseed as a Nitrogen Source.</title>
        <authorList>
            <person name="Wang H."/>
            <person name="Wang L."/>
            <person name="Ju J."/>
            <person name="Yu B."/>
            <person name="Ma Y."/>
        </authorList>
    </citation>
    <scope>NUCLEOTIDE SEQUENCE [LARGE SCALE GENOMIC DNA]</scope>
    <source>
        <strain evidence="3 4">DSM 442</strain>
    </source>
</reference>